<dbReference type="InterPro" id="IPR019734">
    <property type="entry name" value="TPR_rpt"/>
</dbReference>
<organism evidence="2 3">
    <name type="scientific">Desulfobacter postgatei</name>
    <dbReference type="NCBI Taxonomy" id="2293"/>
    <lineage>
        <taxon>Bacteria</taxon>
        <taxon>Pseudomonadati</taxon>
        <taxon>Thermodesulfobacteriota</taxon>
        <taxon>Desulfobacteria</taxon>
        <taxon>Desulfobacterales</taxon>
        <taxon>Desulfobacteraceae</taxon>
        <taxon>Desulfobacter</taxon>
    </lineage>
</organism>
<evidence type="ECO:0000313" key="3">
    <source>
        <dbReference type="Proteomes" id="UP000231203"/>
    </source>
</evidence>
<comment type="caution">
    <text evidence="2">The sequence shown here is derived from an EMBL/GenBank/DDBJ whole genome shotgun (WGS) entry which is preliminary data.</text>
</comment>
<sequence length="492" mass="56140">MKMSVVELLKKAVACHHAGKLQEAEQKYRQILDQVPDHPDATHFMGVLAYNTGKNDLAVTYLKKAIEMMPSNAGCFNNMGNVFQQQERYQESVKWYEMAVRINPAHKMAHNNIAVAYFNLGNLDKALISVEAALDLDPGYADAHNNRGEILRAMGDNDRALVAIEKAISLAPDMVNAHWNRALILLSKADFQNGWPAYEWRWRRPTTPNRVFAHGAAWQGQDIKGKVLFVYEEQGLGDTLQFIRYLPLLQDLGARVIFETSPALIRLVAENRLYDRLLVGLSKMDTRPVDRFDFHVPLLSLPYLLKTEIETIPDKIPYLTADPALCGIWNNRMGTTDSFKVGLVWAGRPEHQNDGNRSIHLSMFERFSRIKRVCFYSLQKEKHEKWTDMDSLTFFEKDLGPEISDFADTAAIMENLDLLISVDTSVVHLAGALGKPVWTLLPFAPDFRWLLDRDDCPWYPSMRLFRQDSSKEWAPVLEQVACALEQKAVCRD</sequence>
<dbReference type="Pfam" id="PF13181">
    <property type="entry name" value="TPR_8"/>
    <property type="match status" value="1"/>
</dbReference>
<dbReference type="Gene3D" id="1.25.40.10">
    <property type="entry name" value="Tetratricopeptide repeat domain"/>
    <property type="match status" value="3"/>
</dbReference>
<feature type="repeat" description="TPR" evidence="1">
    <location>
        <begin position="141"/>
        <end position="174"/>
    </location>
</feature>
<dbReference type="SUPFAM" id="SSF53756">
    <property type="entry name" value="UDP-Glycosyltransferase/glycogen phosphorylase"/>
    <property type="match status" value="1"/>
</dbReference>
<keyword evidence="1" id="KW-0802">TPR repeat</keyword>
<dbReference type="SUPFAM" id="SSF48452">
    <property type="entry name" value="TPR-like"/>
    <property type="match status" value="1"/>
</dbReference>
<accession>A0A2G6MSE1</accession>
<dbReference type="Pfam" id="PF13432">
    <property type="entry name" value="TPR_16"/>
    <property type="match status" value="2"/>
</dbReference>
<feature type="repeat" description="TPR" evidence="1">
    <location>
        <begin position="73"/>
        <end position="106"/>
    </location>
</feature>
<dbReference type="PROSITE" id="PS50005">
    <property type="entry name" value="TPR"/>
    <property type="match status" value="4"/>
</dbReference>
<gene>
    <name evidence="2" type="ORF">CSA25_04910</name>
</gene>
<dbReference type="EMBL" id="PDTI01000040">
    <property type="protein sequence ID" value="PIE62529.1"/>
    <property type="molecule type" value="Genomic_DNA"/>
</dbReference>
<dbReference type="AlphaFoldDB" id="A0A2G6MSE1"/>
<feature type="repeat" description="TPR" evidence="1">
    <location>
        <begin position="107"/>
        <end position="140"/>
    </location>
</feature>
<evidence type="ECO:0000313" key="2">
    <source>
        <dbReference type="EMBL" id="PIE62529.1"/>
    </source>
</evidence>
<protein>
    <submittedName>
        <fullName evidence="2">Uncharacterized protein</fullName>
    </submittedName>
</protein>
<proteinExistence type="predicted"/>
<feature type="repeat" description="TPR" evidence="1">
    <location>
        <begin position="39"/>
        <end position="72"/>
    </location>
</feature>
<dbReference type="SMART" id="SM00028">
    <property type="entry name" value="TPR"/>
    <property type="match status" value="5"/>
</dbReference>
<dbReference type="InterPro" id="IPR052943">
    <property type="entry name" value="TMTC_O-mannosyl-trnsfr"/>
</dbReference>
<evidence type="ECO:0000256" key="1">
    <source>
        <dbReference type="PROSITE-ProRule" id="PRU00339"/>
    </source>
</evidence>
<dbReference type="InterPro" id="IPR011990">
    <property type="entry name" value="TPR-like_helical_dom_sf"/>
</dbReference>
<dbReference type="Proteomes" id="UP000231203">
    <property type="component" value="Unassembled WGS sequence"/>
</dbReference>
<reference evidence="2 3" key="1">
    <citation type="submission" date="2017-10" db="EMBL/GenBank/DDBJ databases">
        <title>Novel microbial diversity and functional potential in the marine mammal oral microbiome.</title>
        <authorList>
            <person name="Dudek N.K."/>
            <person name="Sun C.L."/>
            <person name="Burstein D."/>
            <person name="Kantor R.S."/>
            <person name="Aliaga Goltsman D.S."/>
            <person name="Bik E.M."/>
            <person name="Thomas B.C."/>
            <person name="Banfield J.F."/>
            <person name="Relman D.A."/>
        </authorList>
    </citation>
    <scope>NUCLEOTIDE SEQUENCE [LARGE SCALE GENOMIC DNA]</scope>
    <source>
        <strain evidence="2">DOLJORAL78_47_202</strain>
    </source>
</reference>
<dbReference type="Gene3D" id="3.40.50.2000">
    <property type="entry name" value="Glycogen Phosphorylase B"/>
    <property type="match status" value="1"/>
</dbReference>
<dbReference type="PANTHER" id="PTHR44809">
    <property type="match status" value="1"/>
</dbReference>
<dbReference type="PANTHER" id="PTHR44809:SF1">
    <property type="entry name" value="PROTEIN O-MANNOSYL-TRANSFERASE TMTC1"/>
    <property type="match status" value="1"/>
</dbReference>
<name>A0A2G6MSE1_9BACT</name>